<gene>
    <name evidence="2" type="ORF">LCGC14_1334110</name>
</gene>
<dbReference type="PANTHER" id="PTHR43751:SF2">
    <property type="entry name" value="SULFATASE N-TERMINAL DOMAIN-CONTAINING PROTEIN"/>
    <property type="match status" value="1"/>
</dbReference>
<proteinExistence type="predicted"/>
<name>A0A0F9MWI4_9ZZZZ</name>
<sequence length="419" mass="48200">MTIGMPGAKQGLQDKDPTLAELLKPHGYTSGQFGKNHLGDLDQFLPTAHGFDEFFGNLYHLNAEEEPETYHYPKNPEFHKKFGPRGVIHSFADGKIEDTGPLTRKRMETVDEEFLNASLDFIERAHKAGKPFFVWHNATRMHVWTHLSPEWDGKTGYGLYADGMAQHDHDIGKLLDKLDELGIAENTLVIFTSDHGQDRYGKASLLEGGTAVPLFMIWKNKIPARKKISQLVQGIDYAPTLYHYAGILDNLPADYHMDGKSLHPYIETQDNSIVTHESLFFEMGFSRAVTTLDNHYIAVRYPQKIQQQIKAGKTWRPYIDSASLLTKPYLLNNVHLGHYASLHNDQYWNEDQYYAYKSDPEQYDNLLYKNNEIRILESQLPEEVREGRNHLQRILSEYLKKFPGTYFGEFHTPQKSVSH</sequence>
<evidence type="ECO:0000259" key="1">
    <source>
        <dbReference type="Pfam" id="PF00884"/>
    </source>
</evidence>
<organism evidence="2">
    <name type="scientific">marine sediment metagenome</name>
    <dbReference type="NCBI Taxonomy" id="412755"/>
    <lineage>
        <taxon>unclassified sequences</taxon>
        <taxon>metagenomes</taxon>
        <taxon>ecological metagenomes</taxon>
    </lineage>
</organism>
<accession>A0A0F9MWI4</accession>
<dbReference type="InterPro" id="IPR000917">
    <property type="entry name" value="Sulfatase_N"/>
</dbReference>
<reference evidence="2" key="1">
    <citation type="journal article" date="2015" name="Nature">
        <title>Complex archaea that bridge the gap between prokaryotes and eukaryotes.</title>
        <authorList>
            <person name="Spang A."/>
            <person name="Saw J.H."/>
            <person name="Jorgensen S.L."/>
            <person name="Zaremba-Niedzwiedzka K."/>
            <person name="Martijn J."/>
            <person name="Lind A.E."/>
            <person name="van Eijk R."/>
            <person name="Schleper C."/>
            <person name="Guy L."/>
            <person name="Ettema T.J."/>
        </authorList>
    </citation>
    <scope>NUCLEOTIDE SEQUENCE</scope>
</reference>
<dbReference type="InterPro" id="IPR052701">
    <property type="entry name" value="GAG_Ulvan_Degrading_Sulfatases"/>
</dbReference>
<evidence type="ECO:0000313" key="2">
    <source>
        <dbReference type="EMBL" id="KKM81005.1"/>
    </source>
</evidence>
<dbReference type="PANTHER" id="PTHR43751">
    <property type="entry name" value="SULFATASE"/>
    <property type="match status" value="1"/>
</dbReference>
<dbReference type="SUPFAM" id="SSF53649">
    <property type="entry name" value="Alkaline phosphatase-like"/>
    <property type="match status" value="1"/>
</dbReference>
<comment type="caution">
    <text evidence="2">The sequence shown here is derived from an EMBL/GenBank/DDBJ whole genome shotgun (WGS) entry which is preliminary data.</text>
</comment>
<dbReference type="InterPro" id="IPR017850">
    <property type="entry name" value="Alkaline_phosphatase_core_sf"/>
</dbReference>
<protein>
    <recommendedName>
        <fullName evidence="1">Sulfatase N-terminal domain-containing protein</fullName>
    </recommendedName>
</protein>
<dbReference type="AlphaFoldDB" id="A0A0F9MWI4"/>
<dbReference type="Gene3D" id="3.40.720.10">
    <property type="entry name" value="Alkaline Phosphatase, subunit A"/>
    <property type="match status" value="1"/>
</dbReference>
<feature type="domain" description="Sulfatase N-terminal" evidence="1">
    <location>
        <begin position="10"/>
        <end position="247"/>
    </location>
</feature>
<dbReference type="Pfam" id="PF00884">
    <property type="entry name" value="Sulfatase"/>
    <property type="match status" value="1"/>
</dbReference>
<dbReference type="EMBL" id="LAZR01008094">
    <property type="protein sequence ID" value="KKM81005.1"/>
    <property type="molecule type" value="Genomic_DNA"/>
</dbReference>